<dbReference type="SUPFAM" id="SSF161098">
    <property type="entry name" value="MetI-like"/>
    <property type="match status" value="1"/>
</dbReference>
<comment type="similarity">
    <text evidence="6">Belongs to the binding-protein-dependent transport system permease family.</text>
</comment>
<feature type="transmembrane region" description="Helical" evidence="6">
    <location>
        <begin position="267"/>
        <end position="288"/>
    </location>
</feature>
<feature type="transmembrane region" description="Helical" evidence="6">
    <location>
        <begin position="12"/>
        <end position="31"/>
    </location>
</feature>
<evidence type="ECO:0000256" key="4">
    <source>
        <dbReference type="ARBA" id="ARBA00022989"/>
    </source>
</evidence>
<organism evidence="8 9">
    <name type="scientific">Paenibacillus roseopurpureus</name>
    <dbReference type="NCBI Taxonomy" id="2918901"/>
    <lineage>
        <taxon>Bacteria</taxon>
        <taxon>Bacillati</taxon>
        <taxon>Bacillota</taxon>
        <taxon>Bacilli</taxon>
        <taxon>Bacillales</taxon>
        <taxon>Paenibacillaceae</taxon>
        <taxon>Paenibacillus</taxon>
    </lineage>
</organism>
<keyword evidence="9" id="KW-1185">Reference proteome</keyword>
<comment type="subcellular location">
    <subcellularLocation>
        <location evidence="6">Cell membrane</location>
        <topology evidence="6">Multi-pass membrane protein</topology>
    </subcellularLocation>
    <subcellularLocation>
        <location evidence="1">Membrane</location>
        <topology evidence="1">Multi-pass membrane protein</topology>
    </subcellularLocation>
</comment>
<evidence type="ECO:0000256" key="1">
    <source>
        <dbReference type="ARBA" id="ARBA00004141"/>
    </source>
</evidence>
<dbReference type="InterPro" id="IPR000515">
    <property type="entry name" value="MetI-like"/>
</dbReference>
<dbReference type="CDD" id="cd06261">
    <property type="entry name" value="TM_PBP2"/>
    <property type="match status" value="1"/>
</dbReference>
<keyword evidence="5 6" id="KW-0472">Membrane</keyword>
<dbReference type="GO" id="GO:0055085">
    <property type="term" value="P:transmembrane transport"/>
    <property type="evidence" value="ECO:0007669"/>
    <property type="project" value="InterPro"/>
</dbReference>
<dbReference type="Pfam" id="PF00528">
    <property type="entry name" value="BPD_transp_1"/>
    <property type="match status" value="1"/>
</dbReference>
<accession>A0AA96LRJ9</accession>
<dbReference type="EMBL" id="CP130319">
    <property type="protein sequence ID" value="WNR46997.1"/>
    <property type="molecule type" value="Genomic_DNA"/>
</dbReference>
<protein>
    <submittedName>
        <fullName evidence="8">ABC transporter permease subunit</fullName>
    </submittedName>
</protein>
<evidence type="ECO:0000256" key="3">
    <source>
        <dbReference type="ARBA" id="ARBA00022692"/>
    </source>
</evidence>
<keyword evidence="2 6" id="KW-0813">Transport</keyword>
<name>A0AA96LRJ9_9BACL</name>
<evidence type="ECO:0000313" key="8">
    <source>
        <dbReference type="EMBL" id="WNR46997.1"/>
    </source>
</evidence>
<dbReference type="Gene3D" id="1.10.3720.10">
    <property type="entry name" value="MetI-like"/>
    <property type="match status" value="1"/>
</dbReference>
<feature type="transmembrane region" description="Helical" evidence="6">
    <location>
        <begin position="214"/>
        <end position="235"/>
    </location>
</feature>
<evidence type="ECO:0000313" key="9">
    <source>
        <dbReference type="Proteomes" id="UP001304650"/>
    </source>
</evidence>
<reference evidence="8" key="1">
    <citation type="submission" date="2022-02" db="EMBL/GenBank/DDBJ databases">
        <title>Paenibacillus sp. MBLB1832 Whole Genome Shotgun Sequencing.</title>
        <authorList>
            <person name="Hwang C.Y."/>
            <person name="Cho E.-S."/>
            <person name="Seo M.-J."/>
        </authorList>
    </citation>
    <scope>NUCLEOTIDE SEQUENCE</scope>
    <source>
        <strain evidence="8">MBLB1832</strain>
    </source>
</reference>
<dbReference type="PANTHER" id="PTHR43496:SF1">
    <property type="entry name" value="POLYGALACTURONAN_RHAMNOGALACTURONAN TRANSPORT SYSTEM PERMEASE PROTEIN YTEP"/>
    <property type="match status" value="1"/>
</dbReference>
<feature type="transmembrane region" description="Helical" evidence="6">
    <location>
        <begin position="77"/>
        <end position="101"/>
    </location>
</feature>
<dbReference type="InterPro" id="IPR035906">
    <property type="entry name" value="MetI-like_sf"/>
</dbReference>
<evidence type="ECO:0000259" key="7">
    <source>
        <dbReference type="PROSITE" id="PS50928"/>
    </source>
</evidence>
<keyword evidence="4 6" id="KW-1133">Transmembrane helix</keyword>
<feature type="transmembrane region" description="Helical" evidence="6">
    <location>
        <begin position="113"/>
        <end position="133"/>
    </location>
</feature>
<dbReference type="PANTHER" id="PTHR43496">
    <property type="entry name" value="PROTEIN LPLB"/>
    <property type="match status" value="1"/>
</dbReference>
<feature type="transmembrane region" description="Helical" evidence="6">
    <location>
        <begin position="174"/>
        <end position="193"/>
    </location>
</feature>
<dbReference type="KEGG" id="proo:MJB10_06520"/>
<sequence length="301" mass="34480">MPGFVQMLIRDYRLYVLASPGLLFFLIFKYVPMWGLLLAFKDYSPYMGFWESKWVGFKYFEELFRNTDFPLLFRNTFAISLMNIFLFFPLPIILALLLNEVKKQVFKRVVQTLIYLPHFISWVVIVGICYLLFSQGDGVVNKLLVEAGYSKINFLSNPDTFWFMLTTQSIWKEAGWGTIIFLAALSGINPELYESAQIDGANRWKQAVHITLPGIRSIIVILLILRMGSILEVGFEHIYLMTSSPVSHVADVFDTYAYRSGVQNGRFSFATAVGIFKSMIGLVLVVLANKLSKRFGEEGIY</sequence>
<proteinExistence type="inferred from homology"/>
<gene>
    <name evidence="8" type="ORF">MJB10_06520</name>
</gene>
<keyword evidence="3 6" id="KW-0812">Transmembrane</keyword>
<dbReference type="PROSITE" id="PS50928">
    <property type="entry name" value="ABC_TM1"/>
    <property type="match status" value="1"/>
</dbReference>
<dbReference type="GO" id="GO:0005886">
    <property type="term" value="C:plasma membrane"/>
    <property type="evidence" value="ECO:0007669"/>
    <property type="project" value="UniProtKB-SubCell"/>
</dbReference>
<dbReference type="Proteomes" id="UP001304650">
    <property type="component" value="Chromosome"/>
</dbReference>
<dbReference type="AlphaFoldDB" id="A0AA96LRJ9"/>
<evidence type="ECO:0000256" key="6">
    <source>
        <dbReference type="RuleBase" id="RU363032"/>
    </source>
</evidence>
<feature type="domain" description="ABC transmembrane type-1" evidence="7">
    <location>
        <begin position="73"/>
        <end position="288"/>
    </location>
</feature>
<evidence type="ECO:0000256" key="2">
    <source>
        <dbReference type="ARBA" id="ARBA00022448"/>
    </source>
</evidence>
<evidence type="ECO:0000256" key="5">
    <source>
        <dbReference type="ARBA" id="ARBA00023136"/>
    </source>
</evidence>